<sequence length="224" mass="25591">MSKAALIKIRGLTGLFIFPILGLIYEYLNEKSANAVNISSPLDSYIPFAPIFIIPYVIWYVYMFGFLLYFWWKNPSVYWKSILAITAGEIVCFIIYFYFQTTVPRPQLMGDSFLVQLVSLIYSSDQPYNCFPSIHVLTTMIIMLSVNRIEDSGKMMNYVTQVTGILIILSTLFVKQHVIYDVLSSVILSAGLWMILFERKAVAAKLENIKNTRKKSGLSKGLPF</sequence>
<dbReference type="EMBL" id="CP126116">
    <property type="protein sequence ID" value="WHZ55926.1"/>
    <property type="molecule type" value="Genomic_DNA"/>
</dbReference>
<name>A0ACD4R626_9BACI</name>
<organism evidence="1 2">
    <name type="scientific">Metabacillus hrfriensis</name>
    <dbReference type="NCBI Taxonomy" id="3048891"/>
    <lineage>
        <taxon>Bacteria</taxon>
        <taxon>Bacillati</taxon>
        <taxon>Bacillota</taxon>
        <taxon>Bacilli</taxon>
        <taxon>Bacillales</taxon>
        <taxon>Bacillaceae</taxon>
        <taxon>Metabacillus</taxon>
    </lineage>
</organism>
<evidence type="ECO:0000313" key="2">
    <source>
        <dbReference type="Proteomes" id="UP001226091"/>
    </source>
</evidence>
<gene>
    <name evidence="1" type="ORF">QLQ22_14515</name>
</gene>
<protein>
    <submittedName>
        <fullName evidence="1">Phosphatase PAP2 family protein</fullName>
    </submittedName>
</protein>
<dbReference type="Proteomes" id="UP001226091">
    <property type="component" value="Chromosome"/>
</dbReference>
<proteinExistence type="predicted"/>
<keyword evidence="2" id="KW-1185">Reference proteome</keyword>
<evidence type="ECO:0000313" key="1">
    <source>
        <dbReference type="EMBL" id="WHZ55926.1"/>
    </source>
</evidence>
<reference evidence="2" key="1">
    <citation type="journal article" date="2025" name="Aquaculture">
        <title>Assessment of the bioflocculant production and safety properties of Metabacillus hrfriensis sp. nov. based on phenotypic and whole-genome sequencing analysis.</title>
        <authorList>
            <person name="Zhang R."/>
            <person name="Zhao Z."/>
            <person name="Luo L."/>
            <person name="Wang S."/>
            <person name="Guo K."/>
            <person name="Xu W."/>
        </authorList>
    </citation>
    <scope>NUCLEOTIDE SEQUENCE [LARGE SCALE GENOMIC DNA]</scope>
    <source>
        <strain evidence="2">CT-WN-B3</strain>
    </source>
</reference>
<accession>A0ACD4R626</accession>